<dbReference type="PANTHER" id="PTHR37423">
    <property type="entry name" value="SOLUBLE LYTIC MUREIN TRANSGLYCOSYLASE-RELATED"/>
    <property type="match status" value="1"/>
</dbReference>
<dbReference type="InterPro" id="IPR008258">
    <property type="entry name" value="Transglycosylase_SLT_dom_1"/>
</dbReference>
<dbReference type="CDD" id="cd00118">
    <property type="entry name" value="LysM"/>
    <property type="match status" value="1"/>
</dbReference>
<dbReference type="SUPFAM" id="SSF53955">
    <property type="entry name" value="Lysozyme-like"/>
    <property type="match status" value="1"/>
</dbReference>
<gene>
    <name evidence="5" type="ORF">V3390_08000</name>
</gene>
<dbReference type="SMART" id="SM00257">
    <property type="entry name" value="LysM"/>
    <property type="match status" value="1"/>
</dbReference>
<evidence type="ECO:0000256" key="2">
    <source>
        <dbReference type="SAM" id="MobiDB-lite"/>
    </source>
</evidence>
<dbReference type="RefSeq" id="WP_331704039.1">
    <property type="nucleotide sequence ID" value="NZ_JAZHBO010000002.1"/>
</dbReference>
<reference evidence="5 6" key="1">
    <citation type="submission" date="2024-01" db="EMBL/GenBank/DDBJ databases">
        <title>Novel species of the genus Luteimonas isolated from rivers.</title>
        <authorList>
            <person name="Lu H."/>
        </authorList>
    </citation>
    <scope>NUCLEOTIDE SEQUENCE [LARGE SCALE GENOMIC DNA]</scope>
    <source>
        <strain evidence="5 6">FXH3W</strain>
    </source>
</reference>
<dbReference type="Gene3D" id="1.10.530.10">
    <property type="match status" value="1"/>
</dbReference>
<evidence type="ECO:0000256" key="1">
    <source>
        <dbReference type="ARBA" id="ARBA00007734"/>
    </source>
</evidence>
<feature type="region of interest" description="Disordered" evidence="2">
    <location>
        <begin position="115"/>
        <end position="136"/>
    </location>
</feature>
<comment type="similarity">
    <text evidence="1">Belongs to the transglycosylase Slt family.</text>
</comment>
<feature type="chain" id="PRO_5045648481" evidence="3">
    <location>
        <begin position="27"/>
        <end position="516"/>
    </location>
</feature>
<dbReference type="PANTHER" id="PTHR37423:SF2">
    <property type="entry name" value="MEMBRANE-BOUND LYTIC MUREIN TRANSGLYCOSYLASE C"/>
    <property type="match status" value="1"/>
</dbReference>
<dbReference type="CDD" id="cd16894">
    <property type="entry name" value="MltD-like"/>
    <property type="match status" value="1"/>
</dbReference>
<dbReference type="Gene3D" id="3.10.350.10">
    <property type="entry name" value="LysM domain"/>
    <property type="match status" value="1"/>
</dbReference>
<organism evidence="5 6">
    <name type="scientific">Aquilutibacter rugosus</name>
    <dbReference type="NCBI Taxonomy" id="3115820"/>
    <lineage>
        <taxon>Bacteria</taxon>
        <taxon>Pseudomonadati</taxon>
        <taxon>Pseudomonadota</taxon>
        <taxon>Gammaproteobacteria</taxon>
        <taxon>Lysobacterales</taxon>
        <taxon>Lysobacteraceae</taxon>
        <taxon>Aquilutibacter</taxon>
    </lineage>
</organism>
<dbReference type="Pfam" id="PF01476">
    <property type="entry name" value="LysM"/>
    <property type="match status" value="1"/>
</dbReference>
<sequence>MNCRPHALVALVLAAYLALLPNTGTGAPRKAKSATTSATSTAAADFDRAAAEYRQGIQDLADGDEEARTQVDASLAQIKQVLERCGQEHGCDLGALMSRYTELLRFSAASAAGDEVVGEDEENQGEGVSRAFNPNVVGNGSQRSAAELLSERRAKFTEMVQFNPAIQAGIRKWLTDMRPALMNSYENYQYIRQYVAPAAEQHGLPEALMFGIMAKESNGKVHVSSRAGAAGPFQFMPATGRRFGLGNDGTGFDTRFDPRASSQAAAEYLAERMGELNRSIELALAAYNGGEGRALRVYKASSGANFWNQSVYDQFPAETKDYVPMVIAAAWIYLHPREYGVYFPRVSARPTTFRIDRPTSLYELTICLGNRGSRDGYFRALRNLNPRWEADSTIPAGSVLNGTTRIASLYRNYCRSGERAQLTQQLMKSQVRNAIVRVGNFKTVETGGVAVATDAGTSVSTPPAPTTYRVQTGETLNSVSRKFGCSVPQLARANALSTTSPLRVGQTLDITVCKDR</sequence>
<proteinExistence type="inferred from homology"/>
<dbReference type="EMBL" id="JAZHBO010000002">
    <property type="protein sequence ID" value="MEF2156166.1"/>
    <property type="molecule type" value="Genomic_DNA"/>
</dbReference>
<keyword evidence="6" id="KW-1185">Reference proteome</keyword>
<keyword evidence="3" id="KW-0732">Signal</keyword>
<feature type="signal peptide" evidence="3">
    <location>
        <begin position="1"/>
        <end position="26"/>
    </location>
</feature>
<evidence type="ECO:0000259" key="4">
    <source>
        <dbReference type="PROSITE" id="PS51782"/>
    </source>
</evidence>
<evidence type="ECO:0000256" key="3">
    <source>
        <dbReference type="SAM" id="SignalP"/>
    </source>
</evidence>
<dbReference type="InterPro" id="IPR036779">
    <property type="entry name" value="LysM_dom_sf"/>
</dbReference>
<dbReference type="SUPFAM" id="SSF54106">
    <property type="entry name" value="LysM domain"/>
    <property type="match status" value="1"/>
</dbReference>
<dbReference type="Proteomes" id="UP001356170">
    <property type="component" value="Unassembled WGS sequence"/>
</dbReference>
<comment type="caution">
    <text evidence="5">The sequence shown here is derived from an EMBL/GenBank/DDBJ whole genome shotgun (WGS) entry which is preliminary data.</text>
</comment>
<dbReference type="Pfam" id="PF01464">
    <property type="entry name" value="SLT"/>
    <property type="match status" value="1"/>
</dbReference>
<accession>A0ABU7V079</accession>
<feature type="domain" description="LysM" evidence="4">
    <location>
        <begin position="466"/>
        <end position="510"/>
    </location>
</feature>
<dbReference type="InterPro" id="IPR023346">
    <property type="entry name" value="Lysozyme-like_dom_sf"/>
</dbReference>
<evidence type="ECO:0000313" key="5">
    <source>
        <dbReference type="EMBL" id="MEF2156166.1"/>
    </source>
</evidence>
<dbReference type="PROSITE" id="PS51782">
    <property type="entry name" value="LYSM"/>
    <property type="match status" value="1"/>
</dbReference>
<evidence type="ECO:0000313" key="6">
    <source>
        <dbReference type="Proteomes" id="UP001356170"/>
    </source>
</evidence>
<name>A0ABU7V079_9GAMM</name>
<protein>
    <submittedName>
        <fullName evidence="5">Transglycosylase SLT domain-containing protein</fullName>
    </submittedName>
</protein>
<dbReference type="InterPro" id="IPR018392">
    <property type="entry name" value="LysM"/>
</dbReference>